<keyword evidence="1" id="KW-0472">Membrane</keyword>
<dbReference type="EMBL" id="KI912110">
    <property type="protein sequence ID" value="ETS84462.1"/>
    <property type="molecule type" value="Genomic_DNA"/>
</dbReference>
<keyword evidence="1" id="KW-1133">Transmembrane helix</keyword>
<evidence type="ECO:0000313" key="2">
    <source>
        <dbReference type="EMBL" id="ETS84462.1"/>
    </source>
</evidence>
<accession>W3XGA6</accession>
<dbReference type="KEGG" id="pfy:PFICI_02487"/>
<sequence>MGSGKTRGRTGKRSPNYAPMGKPRKSVFKWLCLSILLFIAAAAMSIYIACGCLYNDDLYIVQLKSNDTVPVRVRLGYLGTCVSLDGDADDESSNRTACIAHINYDNDQPLADQFADELQEKHVTINAQDLNNTLGELLSLTETLQEQVFPSGIPISFLVLFLLSTIFYWLLSASPSSNKAYKFAFALTTILNAYGLMLGFMLALSTLQACKGLKFPATGENEFDQLGVYIKDLPRLQYLQWATCAICVLEQISIAVLFIRHSAHRGGDAVVTILPLYIPFRGKGKRRCC</sequence>
<gene>
    <name evidence="2" type="ORF">PFICI_02487</name>
</gene>
<feature type="transmembrane region" description="Helical" evidence="1">
    <location>
        <begin position="148"/>
        <end position="171"/>
    </location>
</feature>
<keyword evidence="3" id="KW-1185">Reference proteome</keyword>
<feature type="transmembrane region" description="Helical" evidence="1">
    <location>
        <begin position="30"/>
        <end position="49"/>
    </location>
</feature>
<dbReference type="eggNOG" id="ENOG502SS68">
    <property type="taxonomic scope" value="Eukaryota"/>
</dbReference>
<organism evidence="2 3">
    <name type="scientific">Pestalotiopsis fici (strain W106-1 / CGMCC3.15140)</name>
    <dbReference type="NCBI Taxonomy" id="1229662"/>
    <lineage>
        <taxon>Eukaryota</taxon>
        <taxon>Fungi</taxon>
        <taxon>Dikarya</taxon>
        <taxon>Ascomycota</taxon>
        <taxon>Pezizomycotina</taxon>
        <taxon>Sordariomycetes</taxon>
        <taxon>Xylariomycetidae</taxon>
        <taxon>Amphisphaeriales</taxon>
        <taxon>Sporocadaceae</taxon>
        <taxon>Pestalotiopsis</taxon>
    </lineage>
</organism>
<dbReference type="Pfam" id="PF12351">
    <property type="entry name" value="Fig1"/>
    <property type="match status" value="1"/>
</dbReference>
<name>W3XGA6_PESFW</name>
<evidence type="ECO:0000256" key="1">
    <source>
        <dbReference type="SAM" id="Phobius"/>
    </source>
</evidence>
<keyword evidence="1" id="KW-0812">Transmembrane</keyword>
<dbReference type="AlphaFoldDB" id="W3XGA6"/>
<dbReference type="OMA" id="GYFGGCV"/>
<dbReference type="GO" id="GO:0016020">
    <property type="term" value="C:membrane"/>
    <property type="evidence" value="ECO:0007669"/>
    <property type="project" value="InterPro"/>
</dbReference>
<dbReference type="GeneID" id="19267500"/>
<protein>
    <submittedName>
        <fullName evidence="2">Uncharacterized protein</fullName>
    </submittedName>
</protein>
<dbReference type="Proteomes" id="UP000030651">
    <property type="component" value="Unassembled WGS sequence"/>
</dbReference>
<proteinExistence type="predicted"/>
<reference evidence="3" key="1">
    <citation type="journal article" date="2015" name="BMC Genomics">
        <title>Genomic and transcriptomic analysis of the endophytic fungus Pestalotiopsis fici reveals its lifestyle and high potential for synthesis of natural products.</title>
        <authorList>
            <person name="Wang X."/>
            <person name="Zhang X."/>
            <person name="Liu L."/>
            <person name="Xiang M."/>
            <person name="Wang W."/>
            <person name="Sun X."/>
            <person name="Che Y."/>
            <person name="Guo L."/>
            <person name="Liu G."/>
            <person name="Guo L."/>
            <person name="Wang C."/>
            <person name="Yin W.B."/>
            <person name="Stadler M."/>
            <person name="Zhang X."/>
            <person name="Liu X."/>
        </authorList>
    </citation>
    <scope>NUCLEOTIDE SEQUENCE [LARGE SCALE GENOMIC DNA]</scope>
    <source>
        <strain evidence="3">W106-1 / CGMCC3.15140</strain>
    </source>
</reference>
<dbReference type="InterPro" id="IPR033481">
    <property type="entry name" value="Dni1/Fig1"/>
</dbReference>
<evidence type="ECO:0000313" key="3">
    <source>
        <dbReference type="Proteomes" id="UP000030651"/>
    </source>
</evidence>
<dbReference type="RefSeq" id="XP_007829259.1">
    <property type="nucleotide sequence ID" value="XM_007831068.1"/>
</dbReference>
<feature type="transmembrane region" description="Helical" evidence="1">
    <location>
        <begin position="183"/>
        <end position="204"/>
    </location>
</feature>
<dbReference type="HOGENOM" id="CLU_963472_0_0_1"/>
<dbReference type="STRING" id="1229662.W3XGA6"/>
<dbReference type="InParanoid" id="W3XGA6"/>
<feature type="transmembrane region" description="Helical" evidence="1">
    <location>
        <begin position="238"/>
        <end position="259"/>
    </location>
</feature>
<dbReference type="OrthoDB" id="3524679at2759"/>